<evidence type="ECO:0000259" key="4">
    <source>
        <dbReference type="SMART" id="SM00656"/>
    </source>
</evidence>
<keyword evidence="1 2" id="KW-0456">Lyase</keyword>
<dbReference type="PROSITE" id="PS51318">
    <property type="entry name" value="TAT"/>
    <property type="match status" value="1"/>
</dbReference>
<comment type="similarity">
    <text evidence="2">Belongs to the polysaccharide lyase 1 family.</text>
</comment>
<accession>A0ABU2LPP1</accession>
<dbReference type="GO" id="GO:0016829">
    <property type="term" value="F:lyase activity"/>
    <property type="evidence" value="ECO:0007669"/>
    <property type="project" value="UniProtKB-KW"/>
</dbReference>
<name>A0ABU2LPP1_9ACTN</name>
<keyword evidence="3" id="KW-0732">Signal</keyword>
<keyword evidence="2" id="KW-0624">Polysaccharide degradation</keyword>
<dbReference type="SMART" id="SM00710">
    <property type="entry name" value="PbH1"/>
    <property type="match status" value="4"/>
</dbReference>
<sequence length="335" mass="35823">MSTQDFARRPSISRRGLLAGTAATAAALATGAATTGTAHAAPRTFASTPDGFASVNALGQNGTTGGAGAPVVTVSDADTFLDYCDRNEPYTIQVQGTINITSKQALRSNKTVVGLGANATIAGGGLDMYRRQNVIIRNLRFVGAEDDAISVQQDSHHIWIDHCYFADGLDGAIDIVRAADYITVSWNHFDGFDKSILIGHSDGNASQDTGKLRVTFHHNYFDGSRQRHPRVRFAEPVHVYNNYFRNNALYGVASTENAGVLVEANYFENVPHPVYSGYDESGPGRVVERDNVYAGSGTPQTLGTVVEPRTYYAYTPDNPSTLPSTVPAGVGTGKI</sequence>
<dbReference type="InterPro" id="IPR006626">
    <property type="entry name" value="PbH1"/>
</dbReference>
<dbReference type="SUPFAM" id="SSF51126">
    <property type="entry name" value="Pectin lyase-like"/>
    <property type="match status" value="1"/>
</dbReference>
<reference evidence="6" key="1">
    <citation type="submission" date="2023-07" db="EMBL/GenBank/DDBJ databases">
        <title>30 novel species of actinomycetes from the DSMZ collection.</title>
        <authorList>
            <person name="Nouioui I."/>
        </authorList>
    </citation>
    <scope>NUCLEOTIDE SEQUENCE [LARGE SCALE GENOMIC DNA]</scope>
    <source>
        <strain evidence="6">DSM 44918</strain>
    </source>
</reference>
<dbReference type="EMBL" id="JAVREM010000014">
    <property type="protein sequence ID" value="MDT0319540.1"/>
    <property type="molecule type" value="Genomic_DNA"/>
</dbReference>
<feature type="domain" description="Pectate lyase" evidence="4">
    <location>
        <begin position="67"/>
        <end position="273"/>
    </location>
</feature>
<dbReference type="Pfam" id="PF00544">
    <property type="entry name" value="Pectate_lyase_4"/>
    <property type="match status" value="1"/>
</dbReference>
<dbReference type="PANTHER" id="PTHR31683">
    <property type="entry name" value="PECTATE LYASE 18-RELATED"/>
    <property type="match status" value="1"/>
</dbReference>
<proteinExistence type="inferred from homology"/>
<evidence type="ECO:0000256" key="3">
    <source>
        <dbReference type="SAM" id="SignalP"/>
    </source>
</evidence>
<dbReference type="Gene3D" id="2.160.20.10">
    <property type="entry name" value="Single-stranded right-handed beta-helix, Pectin lyase-like"/>
    <property type="match status" value="1"/>
</dbReference>
<gene>
    <name evidence="5" type="ORF">RNC47_14450</name>
</gene>
<comment type="subcellular location">
    <subcellularLocation>
        <location evidence="2">Secreted</location>
    </subcellularLocation>
</comment>
<dbReference type="InterPro" id="IPR045032">
    <property type="entry name" value="PEL"/>
</dbReference>
<feature type="chain" id="PRO_5046000020" evidence="3">
    <location>
        <begin position="41"/>
        <end position="335"/>
    </location>
</feature>
<protein>
    <submittedName>
        <fullName evidence="5">Pectate lyase</fullName>
    </submittedName>
</protein>
<evidence type="ECO:0000256" key="2">
    <source>
        <dbReference type="RuleBase" id="RU361173"/>
    </source>
</evidence>
<evidence type="ECO:0000313" key="6">
    <source>
        <dbReference type="Proteomes" id="UP001183420"/>
    </source>
</evidence>
<evidence type="ECO:0000256" key="1">
    <source>
        <dbReference type="ARBA" id="ARBA00023239"/>
    </source>
</evidence>
<keyword evidence="6" id="KW-1185">Reference proteome</keyword>
<keyword evidence="2" id="KW-0119">Carbohydrate metabolism</keyword>
<dbReference type="InterPro" id="IPR011050">
    <property type="entry name" value="Pectin_lyase_fold/virulence"/>
</dbReference>
<dbReference type="RefSeq" id="WP_311598894.1">
    <property type="nucleotide sequence ID" value="NZ_JAVREM010000014.1"/>
</dbReference>
<organism evidence="5 6">
    <name type="scientific">Streptomyces millisiae</name>
    <dbReference type="NCBI Taxonomy" id="3075542"/>
    <lineage>
        <taxon>Bacteria</taxon>
        <taxon>Bacillati</taxon>
        <taxon>Actinomycetota</taxon>
        <taxon>Actinomycetes</taxon>
        <taxon>Kitasatosporales</taxon>
        <taxon>Streptomycetaceae</taxon>
        <taxon>Streptomyces</taxon>
    </lineage>
</organism>
<feature type="signal peptide" evidence="3">
    <location>
        <begin position="1"/>
        <end position="40"/>
    </location>
</feature>
<comment type="caution">
    <text evidence="5">The sequence shown here is derived from an EMBL/GenBank/DDBJ whole genome shotgun (WGS) entry which is preliminary data.</text>
</comment>
<dbReference type="InterPro" id="IPR006311">
    <property type="entry name" value="TAT_signal"/>
</dbReference>
<dbReference type="InterPro" id="IPR002022">
    <property type="entry name" value="Pec_lyase"/>
</dbReference>
<dbReference type="InterPro" id="IPR012334">
    <property type="entry name" value="Pectin_lyas_fold"/>
</dbReference>
<dbReference type="PANTHER" id="PTHR31683:SF18">
    <property type="entry name" value="PECTATE LYASE 21-RELATED"/>
    <property type="match status" value="1"/>
</dbReference>
<keyword evidence="2" id="KW-0964">Secreted</keyword>
<dbReference type="SMART" id="SM00656">
    <property type="entry name" value="Amb_all"/>
    <property type="match status" value="1"/>
</dbReference>
<evidence type="ECO:0000313" key="5">
    <source>
        <dbReference type="EMBL" id="MDT0319540.1"/>
    </source>
</evidence>
<dbReference type="Proteomes" id="UP001183420">
    <property type="component" value="Unassembled WGS sequence"/>
</dbReference>